<gene>
    <name evidence="8 11" type="primary">KATNAL2</name>
    <name evidence="11" type="ORF">OS493_027966</name>
</gene>
<comment type="similarity">
    <text evidence="8">Belongs to the AAA ATPase family. Katanin p60 subunit A1 subfamily. A-like 2 sub-subfamily.</text>
</comment>
<evidence type="ECO:0000256" key="3">
    <source>
        <dbReference type="ARBA" id="ARBA00022701"/>
    </source>
</evidence>
<dbReference type="FunFam" id="3.40.50.300:FF:002850">
    <property type="entry name" value="Katanin p60 ATPase-containing subunit A-like 2"/>
    <property type="match status" value="1"/>
</dbReference>
<keyword evidence="5 8" id="KW-0067">ATP-binding</keyword>
<dbReference type="InterPro" id="IPR003959">
    <property type="entry name" value="ATPase_AAA_core"/>
</dbReference>
<evidence type="ECO:0000256" key="7">
    <source>
        <dbReference type="ARBA" id="ARBA00023235"/>
    </source>
</evidence>
<dbReference type="GO" id="GO:0051013">
    <property type="term" value="P:microtubule severing"/>
    <property type="evidence" value="ECO:0007669"/>
    <property type="project" value="UniProtKB-UniRule"/>
</dbReference>
<keyword evidence="4 8" id="KW-0547">Nucleotide-binding</keyword>
<feature type="compositionally biased region" description="Low complexity" evidence="9">
    <location>
        <begin position="150"/>
        <end position="165"/>
    </location>
</feature>
<dbReference type="SMART" id="SM00382">
    <property type="entry name" value="AAA"/>
    <property type="match status" value="1"/>
</dbReference>
<dbReference type="Pfam" id="PF17862">
    <property type="entry name" value="AAA_lid_3"/>
    <property type="match status" value="1"/>
</dbReference>
<comment type="function">
    <text evidence="8">Severs microtubules in vitro in an ATP-dependent manner. This activity may promote rapid reorganization of cellular microtubule arrays.</text>
</comment>
<dbReference type="AlphaFoldDB" id="A0A9X0CDI5"/>
<evidence type="ECO:0000256" key="1">
    <source>
        <dbReference type="ARBA" id="ARBA00004647"/>
    </source>
</evidence>
<dbReference type="SMART" id="SM00667">
    <property type="entry name" value="LisH"/>
    <property type="match status" value="1"/>
</dbReference>
<organism evidence="11 12">
    <name type="scientific">Desmophyllum pertusum</name>
    <dbReference type="NCBI Taxonomy" id="174260"/>
    <lineage>
        <taxon>Eukaryota</taxon>
        <taxon>Metazoa</taxon>
        <taxon>Cnidaria</taxon>
        <taxon>Anthozoa</taxon>
        <taxon>Hexacorallia</taxon>
        <taxon>Scleractinia</taxon>
        <taxon>Caryophylliina</taxon>
        <taxon>Caryophylliidae</taxon>
        <taxon>Desmophyllum</taxon>
    </lineage>
</organism>
<dbReference type="InterPro" id="IPR050304">
    <property type="entry name" value="MT-severing_AAA_ATPase"/>
</dbReference>
<dbReference type="OrthoDB" id="191529at2759"/>
<feature type="compositionally biased region" description="Polar residues" evidence="9">
    <location>
        <begin position="1"/>
        <end position="12"/>
    </location>
</feature>
<dbReference type="EC" id="5.6.1.1" evidence="8"/>
<dbReference type="GO" id="GO:0016887">
    <property type="term" value="F:ATP hydrolysis activity"/>
    <property type="evidence" value="ECO:0007669"/>
    <property type="project" value="InterPro"/>
</dbReference>
<evidence type="ECO:0000259" key="10">
    <source>
        <dbReference type="SMART" id="SM00382"/>
    </source>
</evidence>
<dbReference type="SUPFAM" id="SSF52540">
    <property type="entry name" value="P-loop containing nucleoside triphosphate hydrolases"/>
    <property type="match status" value="1"/>
</dbReference>
<dbReference type="Pfam" id="PF00004">
    <property type="entry name" value="AAA"/>
    <property type="match status" value="1"/>
</dbReference>
<dbReference type="Gene3D" id="3.40.50.300">
    <property type="entry name" value="P-loop containing nucleotide triphosphate hydrolases"/>
    <property type="match status" value="1"/>
</dbReference>
<evidence type="ECO:0000313" key="12">
    <source>
        <dbReference type="Proteomes" id="UP001163046"/>
    </source>
</evidence>
<accession>A0A9X0CDI5</accession>
<proteinExistence type="inferred from homology"/>
<evidence type="ECO:0000256" key="8">
    <source>
        <dbReference type="HAMAP-Rule" id="MF_03025"/>
    </source>
</evidence>
<dbReference type="InterPro" id="IPR003593">
    <property type="entry name" value="AAA+_ATPase"/>
</dbReference>
<dbReference type="GO" id="GO:0005737">
    <property type="term" value="C:cytoplasm"/>
    <property type="evidence" value="ECO:0007669"/>
    <property type="project" value="UniProtKB-SubCell"/>
</dbReference>
<feature type="binding site" evidence="8">
    <location>
        <begin position="259"/>
        <end position="266"/>
    </location>
    <ligand>
        <name>ATP</name>
        <dbReference type="ChEBI" id="CHEBI:30616"/>
    </ligand>
</feature>
<comment type="subcellular location">
    <subcellularLocation>
        <location evidence="1 8">Cytoplasm</location>
        <location evidence="1 8">Cytoskeleton</location>
        <location evidence="1 8">Spindle pole</location>
    </subcellularLocation>
    <subcellularLocation>
        <location evidence="8">Cytoplasm</location>
        <location evidence="8">Cytoskeleton</location>
    </subcellularLocation>
    <subcellularLocation>
        <location evidence="8">Cytoplasm</location>
    </subcellularLocation>
    <subcellularLocation>
        <location evidence="8">Cytoplasm</location>
        <location evidence="8">Cytoskeleton</location>
        <location evidence="8">Spindle</location>
    </subcellularLocation>
    <text evidence="8">Localizes within the cytoplasm, partially overlapping with microtubules in interphase and to the mitotic spindle and spindle poles during mitosis.</text>
</comment>
<sequence>MTQELSYMQLKTANEARQAEEQRSEQRKRTLLILILHHLREEGYVDSAHALEKEGGTGLTKYEEFESYHLVKFNRGPKIIKKKVTSADSSRALPPKPKSLSGSSRSSSVSLPSINGQSGSDNSQSPSSSKRPNSDGKRKSSNSKQKLHQKSSSPPSSNSPSVTPSELNLAGTSITNTTKNPPNQTTHGKSVIIDMKAMLNNAIRGDYNAETDPSDKLLKPLGGFAGLTGEWRDLAAVISRYPQLFTGILSPWKGLLLYGPPGTGKTLLAKAVATECKTTFFNISASSIVSKWRGDSEKLVRVLFELARFHAPSTIFLDELESLMSQRGTGGGGSEHEGSKRMKTELLVQMDGLARSDDLVFLLAASNLPWELDHAMLRRLEKRILVDLPILEAREAMLKQYLPPLIHSVEGSVEIKTEIDYEELAKRTEGYSGSDIRLLCKEAAMRKVRKIFDLLESHQIEGADGRATPLPKIEIEPVNTDDVEAALKHTKPSARQLKDKYKDWQKEYESV</sequence>
<evidence type="ECO:0000313" key="11">
    <source>
        <dbReference type="EMBL" id="KAJ7326115.1"/>
    </source>
</evidence>
<evidence type="ECO:0000256" key="5">
    <source>
        <dbReference type="ARBA" id="ARBA00022840"/>
    </source>
</evidence>
<comment type="caution">
    <text evidence="11">The sequence shown here is derived from an EMBL/GenBank/DDBJ whole genome shotgun (WGS) entry which is preliminary data.</text>
</comment>
<keyword evidence="12" id="KW-1185">Reference proteome</keyword>
<feature type="compositionally biased region" description="Basic residues" evidence="9">
    <location>
        <begin position="139"/>
        <end position="149"/>
    </location>
</feature>
<name>A0A9X0CDI5_9CNID</name>
<dbReference type="PANTHER" id="PTHR23074:SF78">
    <property type="entry name" value="KATANIN P60 ATPASE-CONTAINING SUBUNIT A-LIKE 2"/>
    <property type="match status" value="1"/>
</dbReference>
<protein>
    <recommendedName>
        <fullName evidence="8">Katanin p60 ATPase-containing subunit A-like 2</fullName>
        <shortName evidence="8">Katanin p60 subunit A-like 2</shortName>
        <ecNumber evidence="8">5.6.1.1</ecNumber>
    </recommendedName>
    <alternativeName>
        <fullName evidence="8">p60 katanin-like 2</fullName>
    </alternativeName>
</protein>
<comment type="catalytic activity">
    <reaction evidence="8">
        <text>n ATP + n H2O + a microtubule = n ADP + n phosphate + (n+1) alpha/beta tubulin heterodimers.</text>
        <dbReference type="EC" id="5.6.1.1"/>
    </reaction>
</comment>
<dbReference type="Gene3D" id="1.10.8.60">
    <property type="match status" value="1"/>
</dbReference>
<evidence type="ECO:0000256" key="6">
    <source>
        <dbReference type="ARBA" id="ARBA00023212"/>
    </source>
</evidence>
<dbReference type="GO" id="GO:0005524">
    <property type="term" value="F:ATP binding"/>
    <property type="evidence" value="ECO:0007669"/>
    <property type="project" value="UniProtKB-KW"/>
</dbReference>
<keyword evidence="6 8" id="KW-0206">Cytoskeleton</keyword>
<feature type="domain" description="AAA+ ATPase" evidence="10">
    <location>
        <begin position="251"/>
        <end position="391"/>
    </location>
</feature>
<feature type="compositionally biased region" description="Low complexity" evidence="9">
    <location>
        <begin position="175"/>
        <end position="186"/>
    </location>
</feature>
<dbReference type="PANTHER" id="PTHR23074">
    <property type="entry name" value="AAA DOMAIN-CONTAINING"/>
    <property type="match status" value="1"/>
</dbReference>
<keyword evidence="3 8" id="KW-0493">Microtubule</keyword>
<dbReference type="FunFam" id="1.10.8.60:FF:000048">
    <property type="entry name" value="Katanin p60 ATPase-containing subunit A-like 2"/>
    <property type="match status" value="1"/>
</dbReference>
<evidence type="ECO:0000256" key="2">
    <source>
        <dbReference type="ARBA" id="ARBA00022490"/>
    </source>
</evidence>
<dbReference type="GO" id="GO:0005874">
    <property type="term" value="C:microtubule"/>
    <property type="evidence" value="ECO:0007669"/>
    <property type="project" value="UniProtKB-KW"/>
</dbReference>
<dbReference type="EMBL" id="MU827803">
    <property type="protein sequence ID" value="KAJ7326115.1"/>
    <property type="molecule type" value="Genomic_DNA"/>
</dbReference>
<evidence type="ECO:0000256" key="9">
    <source>
        <dbReference type="SAM" id="MobiDB-lite"/>
    </source>
</evidence>
<keyword evidence="2 8" id="KW-0963">Cytoplasm</keyword>
<dbReference type="InterPro" id="IPR027497">
    <property type="entry name" value="Katanin_p60_AL2"/>
</dbReference>
<keyword evidence="7 8" id="KW-0413">Isomerase</keyword>
<dbReference type="GO" id="GO:0000922">
    <property type="term" value="C:spindle pole"/>
    <property type="evidence" value="ECO:0007669"/>
    <property type="project" value="UniProtKB-SubCell"/>
</dbReference>
<evidence type="ECO:0000256" key="4">
    <source>
        <dbReference type="ARBA" id="ARBA00022741"/>
    </source>
</evidence>
<dbReference type="PROSITE" id="PS50896">
    <property type="entry name" value="LISH"/>
    <property type="match status" value="1"/>
</dbReference>
<dbReference type="GO" id="GO:0008017">
    <property type="term" value="F:microtubule binding"/>
    <property type="evidence" value="ECO:0007669"/>
    <property type="project" value="UniProtKB-UniRule"/>
</dbReference>
<dbReference type="InterPro" id="IPR027417">
    <property type="entry name" value="P-loop_NTPase"/>
</dbReference>
<dbReference type="HAMAP" id="MF_03025">
    <property type="entry name" value="Katanin_p60_AL2"/>
    <property type="match status" value="1"/>
</dbReference>
<feature type="compositionally biased region" description="Low complexity" evidence="9">
    <location>
        <begin position="98"/>
        <end position="131"/>
    </location>
</feature>
<dbReference type="Proteomes" id="UP001163046">
    <property type="component" value="Unassembled WGS sequence"/>
</dbReference>
<reference evidence="11" key="1">
    <citation type="submission" date="2023-01" db="EMBL/GenBank/DDBJ databases">
        <title>Genome assembly of the deep-sea coral Lophelia pertusa.</title>
        <authorList>
            <person name="Herrera S."/>
            <person name="Cordes E."/>
        </authorList>
    </citation>
    <scope>NUCLEOTIDE SEQUENCE</scope>
    <source>
        <strain evidence="11">USNM1676648</strain>
        <tissue evidence="11">Polyp</tissue>
    </source>
</reference>
<feature type="region of interest" description="Disordered" evidence="9">
    <location>
        <begin position="84"/>
        <end position="187"/>
    </location>
</feature>
<dbReference type="GO" id="GO:0008568">
    <property type="term" value="F:microtubule severing ATPase activity"/>
    <property type="evidence" value="ECO:0007669"/>
    <property type="project" value="UniProtKB-EC"/>
</dbReference>
<feature type="region of interest" description="Disordered" evidence="9">
    <location>
        <begin position="1"/>
        <end position="26"/>
    </location>
</feature>
<feature type="compositionally biased region" description="Basic and acidic residues" evidence="9">
    <location>
        <begin position="17"/>
        <end position="26"/>
    </location>
</feature>
<dbReference type="InterPro" id="IPR041569">
    <property type="entry name" value="AAA_lid_3"/>
</dbReference>
<dbReference type="InterPro" id="IPR006594">
    <property type="entry name" value="LisH"/>
</dbReference>